<reference evidence="4" key="1">
    <citation type="journal article" date="2020" name="mSystems">
        <title>Genome- and Community-Level Interaction Insights into Carbon Utilization and Element Cycling Functions of Hydrothermarchaeota in Hydrothermal Sediment.</title>
        <authorList>
            <person name="Zhou Z."/>
            <person name="Liu Y."/>
            <person name="Xu W."/>
            <person name="Pan J."/>
            <person name="Luo Z.H."/>
            <person name="Li M."/>
        </authorList>
    </citation>
    <scope>NUCLEOTIDE SEQUENCE [LARGE SCALE GENOMIC DNA]</scope>
    <source>
        <strain evidence="4">SpSt-222</strain>
    </source>
</reference>
<dbReference type="EMBL" id="DSJL01000011">
    <property type="protein sequence ID" value="HEF66101.1"/>
    <property type="molecule type" value="Genomic_DNA"/>
</dbReference>
<evidence type="ECO:0000313" key="4">
    <source>
        <dbReference type="EMBL" id="HEF66101.1"/>
    </source>
</evidence>
<dbReference type="SUPFAM" id="SSF53822">
    <property type="entry name" value="Periplasmic binding protein-like I"/>
    <property type="match status" value="1"/>
</dbReference>
<dbReference type="PANTHER" id="PTHR30483">
    <property type="entry name" value="LEUCINE-SPECIFIC-BINDING PROTEIN"/>
    <property type="match status" value="1"/>
</dbReference>
<dbReference type="AlphaFoldDB" id="A0A7C1G659"/>
<dbReference type="PANTHER" id="PTHR30483:SF6">
    <property type="entry name" value="PERIPLASMIC BINDING PROTEIN OF ABC TRANSPORTER FOR NATURAL AMINO ACIDS"/>
    <property type="match status" value="1"/>
</dbReference>
<protein>
    <submittedName>
        <fullName evidence="4">ABC transporter substrate-binding protein</fullName>
    </submittedName>
</protein>
<feature type="domain" description="Leucine-binding protein" evidence="3">
    <location>
        <begin position="86"/>
        <end position="427"/>
    </location>
</feature>
<gene>
    <name evidence="4" type="ORF">ENP47_10980</name>
</gene>
<dbReference type="InterPro" id="IPR051010">
    <property type="entry name" value="BCAA_transport"/>
</dbReference>
<dbReference type="Gene3D" id="3.40.50.2300">
    <property type="match status" value="2"/>
</dbReference>
<comment type="caution">
    <text evidence="4">The sequence shown here is derived from an EMBL/GenBank/DDBJ whole genome shotgun (WGS) entry which is preliminary data.</text>
</comment>
<comment type="similarity">
    <text evidence="1">Belongs to the leucine-binding protein family.</text>
</comment>
<dbReference type="InterPro" id="IPR028081">
    <property type="entry name" value="Leu-bd"/>
</dbReference>
<dbReference type="InterPro" id="IPR028082">
    <property type="entry name" value="Peripla_BP_I"/>
</dbReference>
<accession>A0A7C1G659</accession>
<evidence type="ECO:0000256" key="2">
    <source>
        <dbReference type="ARBA" id="ARBA00022729"/>
    </source>
</evidence>
<proteinExistence type="inferred from homology"/>
<evidence type="ECO:0000259" key="3">
    <source>
        <dbReference type="Pfam" id="PF13458"/>
    </source>
</evidence>
<name>A0A7C1G659_THERO</name>
<evidence type="ECO:0000256" key="1">
    <source>
        <dbReference type="ARBA" id="ARBA00010062"/>
    </source>
</evidence>
<keyword evidence="2" id="KW-0732">Signal</keyword>
<sequence>MLMFDGSGVSRTEGGAMGTTRRKLFGLALAATGALLLSCRGSGGSPSPGPASPTAGGIPSPTPAANLEPTPLPTRGTTTPAAVKRPIKVGLLVQLTGVYAALGQEHVRATTLLIESRGGQLGSFPIELLVEDEGQSVDDGLNKALKLVQRDQVDILAGILKSTVLYAVRDLVHEAGVPLIGTTAGPHRLIFDPQLKSPYIWRTSYANGQLNYPMGDYAYSTLGYRRVAVLATDHAGGREHASGFMNRFRELGGEIVGEIYVPLDTVDFAPYLQQVSGFGADAVWAWFAGADALRFVTQWEDFGLKGQVPLIGSGWLTDEPVLPEQGEAAEGIITSFHYSPYVQTVEMQNFVSSFRQRYGVFPGVTAYNGYIFARALEEALSKLPGNFSREAFLAALGSLDFEGPTGRYRIDPETQGPVLTVFIRRVDRMQQEFGNVVIASFPDVPDRVARPPSA</sequence>
<organism evidence="4">
    <name type="scientific">Thermomicrobium roseum</name>
    <dbReference type="NCBI Taxonomy" id="500"/>
    <lineage>
        <taxon>Bacteria</taxon>
        <taxon>Pseudomonadati</taxon>
        <taxon>Thermomicrobiota</taxon>
        <taxon>Thermomicrobia</taxon>
        <taxon>Thermomicrobiales</taxon>
        <taxon>Thermomicrobiaceae</taxon>
        <taxon>Thermomicrobium</taxon>
    </lineage>
</organism>
<dbReference type="Pfam" id="PF13458">
    <property type="entry name" value="Peripla_BP_6"/>
    <property type="match status" value="1"/>
</dbReference>